<sequence length="116" mass="13327">MTIARRVKSTGYEEDMRDSLLSAHPCSAVHPVQLNLFICKRRRSVVRDIRWIGEGELQHDTMFYLNTSLRSSSRPMGVLDGSCLHLIWEATDSFLFLSPMETDVKDLFRFPPVAIL</sequence>
<protein>
    <submittedName>
        <fullName evidence="1">Uncharacterized protein</fullName>
    </submittedName>
</protein>
<evidence type="ECO:0000313" key="2">
    <source>
        <dbReference type="Proteomes" id="UP001497644"/>
    </source>
</evidence>
<proteinExistence type="predicted"/>
<reference evidence="1 2" key="1">
    <citation type="submission" date="2024-04" db="EMBL/GenBank/DDBJ databases">
        <authorList>
            <consortium name="Molecular Ecology Group"/>
        </authorList>
    </citation>
    <scope>NUCLEOTIDE SEQUENCE [LARGE SCALE GENOMIC DNA]</scope>
</reference>
<dbReference type="Proteomes" id="UP001497644">
    <property type="component" value="Chromosome 1"/>
</dbReference>
<dbReference type="EMBL" id="OZ034824">
    <property type="protein sequence ID" value="CAL1673968.1"/>
    <property type="molecule type" value="Genomic_DNA"/>
</dbReference>
<accession>A0AAV2N4G6</accession>
<dbReference type="AlphaFoldDB" id="A0AAV2N4G6"/>
<organism evidence="1 2">
    <name type="scientific">Lasius platythorax</name>
    <dbReference type="NCBI Taxonomy" id="488582"/>
    <lineage>
        <taxon>Eukaryota</taxon>
        <taxon>Metazoa</taxon>
        <taxon>Ecdysozoa</taxon>
        <taxon>Arthropoda</taxon>
        <taxon>Hexapoda</taxon>
        <taxon>Insecta</taxon>
        <taxon>Pterygota</taxon>
        <taxon>Neoptera</taxon>
        <taxon>Endopterygota</taxon>
        <taxon>Hymenoptera</taxon>
        <taxon>Apocrita</taxon>
        <taxon>Aculeata</taxon>
        <taxon>Formicoidea</taxon>
        <taxon>Formicidae</taxon>
        <taxon>Formicinae</taxon>
        <taxon>Lasius</taxon>
        <taxon>Lasius</taxon>
    </lineage>
</organism>
<evidence type="ECO:0000313" key="1">
    <source>
        <dbReference type="EMBL" id="CAL1673968.1"/>
    </source>
</evidence>
<name>A0AAV2N4G6_9HYME</name>
<keyword evidence="2" id="KW-1185">Reference proteome</keyword>
<gene>
    <name evidence="1" type="ORF">LPLAT_LOCUS742</name>
</gene>